<gene>
    <name evidence="6" type="ORF">EOD42_19890</name>
</gene>
<dbReference type="Gene3D" id="3.40.50.300">
    <property type="entry name" value="P-loop containing nucleotide triphosphate hydrolases"/>
    <property type="match status" value="1"/>
</dbReference>
<sequence>MTQLSIGQLSKRFGAVDVLRDISLDVRPGEFVSLLGPSGCGKSTLLRILSGLEQADTGSIRLGVRELTGVAPSERDIAMVFQNFALYPQMTVRENIALPLRVRRLSRWRRMLRLGGAVAADIDAEVAAMARTLEIEPLLDRKPAALSGGQRQRVALGRALIRQSSLLLMDEPLSSLDARLRLQTRDEISQIQRQFGITTVFVTHDQAEAMAISDRIAVMLGGRIAQFAAPEEIYRAPASLAVAEFIGTTRLNRFETRVDQGGFLRLGPHALHRVAPELAGQDVTLAWRPEAFRLSGDGLPVLVRRLESHGADSFLHGECLGQPLVARLEPGPGLTAGETVRLEPRPEATLLFDAAGQSRPHAPAMALAHV</sequence>
<accession>A0A437M301</accession>
<feature type="domain" description="ABC transporter" evidence="5">
    <location>
        <begin position="4"/>
        <end position="246"/>
    </location>
</feature>
<dbReference type="InterPro" id="IPR013611">
    <property type="entry name" value="Transp-assoc_OB_typ2"/>
</dbReference>
<evidence type="ECO:0000256" key="1">
    <source>
        <dbReference type="ARBA" id="ARBA00005417"/>
    </source>
</evidence>
<dbReference type="SMART" id="SM00382">
    <property type="entry name" value="AAA"/>
    <property type="match status" value="1"/>
</dbReference>
<dbReference type="InterPro" id="IPR003593">
    <property type="entry name" value="AAA+_ATPase"/>
</dbReference>
<evidence type="ECO:0000256" key="4">
    <source>
        <dbReference type="ARBA" id="ARBA00022840"/>
    </source>
</evidence>
<dbReference type="SUPFAM" id="SSF52540">
    <property type="entry name" value="P-loop containing nucleoside triphosphate hydrolases"/>
    <property type="match status" value="1"/>
</dbReference>
<evidence type="ECO:0000313" key="7">
    <source>
        <dbReference type="Proteomes" id="UP000282957"/>
    </source>
</evidence>
<dbReference type="FunFam" id="3.40.50.300:FF:000042">
    <property type="entry name" value="Maltose/maltodextrin ABC transporter, ATP-binding protein"/>
    <property type="match status" value="1"/>
</dbReference>
<name>A0A437M301_9PROT</name>
<keyword evidence="3" id="KW-0547">Nucleotide-binding</keyword>
<evidence type="ECO:0000259" key="5">
    <source>
        <dbReference type="PROSITE" id="PS50893"/>
    </source>
</evidence>
<dbReference type="InterPro" id="IPR003439">
    <property type="entry name" value="ABC_transporter-like_ATP-bd"/>
</dbReference>
<comment type="caution">
    <text evidence="6">The sequence shown here is derived from an EMBL/GenBank/DDBJ whole genome shotgun (WGS) entry which is preliminary data.</text>
</comment>
<dbReference type="PROSITE" id="PS00211">
    <property type="entry name" value="ABC_TRANSPORTER_1"/>
    <property type="match status" value="1"/>
</dbReference>
<dbReference type="InterPro" id="IPR027417">
    <property type="entry name" value="P-loop_NTPase"/>
</dbReference>
<dbReference type="OrthoDB" id="394852at2"/>
<dbReference type="AlphaFoldDB" id="A0A437M301"/>
<dbReference type="Proteomes" id="UP000282957">
    <property type="component" value="Unassembled WGS sequence"/>
</dbReference>
<dbReference type="Pfam" id="PF00005">
    <property type="entry name" value="ABC_tran"/>
    <property type="match status" value="1"/>
</dbReference>
<dbReference type="GO" id="GO:0140359">
    <property type="term" value="F:ABC-type transporter activity"/>
    <property type="evidence" value="ECO:0007669"/>
    <property type="project" value="UniProtKB-ARBA"/>
</dbReference>
<keyword evidence="7" id="KW-1185">Reference proteome</keyword>
<dbReference type="InterPro" id="IPR017871">
    <property type="entry name" value="ABC_transporter-like_CS"/>
</dbReference>
<keyword evidence="4 6" id="KW-0067">ATP-binding</keyword>
<organism evidence="6 7">
    <name type="scientific">Rhodovarius crocodyli</name>
    <dbReference type="NCBI Taxonomy" id="1979269"/>
    <lineage>
        <taxon>Bacteria</taxon>
        <taxon>Pseudomonadati</taxon>
        <taxon>Pseudomonadota</taxon>
        <taxon>Alphaproteobacteria</taxon>
        <taxon>Acetobacterales</taxon>
        <taxon>Roseomonadaceae</taxon>
        <taxon>Rhodovarius</taxon>
    </lineage>
</organism>
<dbReference type="InterPro" id="IPR008995">
    <property type="entry name" value="Mo/tungstate-bd_C_term_dom"/>
</dbReference>
<dbReference type="PANTHER" id="PTHR43875">
    <property type="entry name" value="MALTODEXTRIN IMPORT ATP-BINDING PROTEIN MSMX"/>
    <property type="match status" value="1"/>
</dbReference>
<dbReference type="SUPFAM" id="SSF50331">
    <property type="entry name" value="MOP-like"/>
    <property type="match status" value="1"/>
</dbReference>
<dbReference type="RefSeq" id="WP_127789331.1">
    <property type="nucleotide sequence ID" value="NZ_SACL01000008.1"/>
</dbReference>
<evidence type="ECO:0000256" key="2">
    <source>
        <dbReference type="ARBA" id="ARBA00022448"/>
    </source>
</evidence>
<dbReference type="InterPro" id="IPR047641">
    <property type="entry name" value="ABC_transpr_MalK/UgpC-like"/>
</dbReference>
<dbReference type="PANTHER" id="PTHR43875:SF1">
    <property type="entry name" value="OSMOPROTECTIVE COMPOUNDS UPTAKE ATP-BINDING PROTEIN GGTA"/>
    <property type="match status" value="1"/>
</dbReference>
<dbReference type="Pfam" id="PF08402">
    <property type="entry name" value="TOBE_2"/>
    <property type="match status" value="1"/>
</dbReference>
<dbReference type="GO" id="GO:0055052">
    <property type="term" value="C:ATP-binding cassette (ABC) transporter complex, substrate-binding subunit-containing"/>
    <property type="evidence" value="ECO:0007669"/>
    <property type="project" value="TreeGrafter"/>
</dbReference>
<comment type="similarity">
    <text evidence="1">Belongs to the ABC transporter superfamily.</text>
</comment>
<dbReference type="EMBL" id="SACL01000008">
    <property type="protein sequence ID" value="RVT92002.1"/>
    <property type="molecule type" value="Genomic_DNA"/>
</dbReference>
<dbReference type="InterPro" id="IPR012340">
    <property type="entry name" value="NA-bd_OB-fold"/>
</dbReference>
<reference evidence="6 7" key="1">
    <citation type="submission" date="2019-01" db="EMBL/GenBank/DDBJ databases">
        <authorList>
            <person name="Chen W.-M."/>
        </authorList>
    </citation>
    <scope>NUCLEOTIDE SEQUENCE [LARGE SCALE GENOMIC DNA]</scope>
    <source>
        <strain evidence="6 7">CCP-6</strain>
    </source>
</reference>
<dbReference type="Gene3D" id="2.40.50.100">
    <property type="match status" value="1"/>
</dbReference>
<dbReference type="GO" id="GO:0016887">
    <property type="term" value="F:ATP hydrolysis activity"/>
    <property type="evidence" value="ECO:0007669"/>
    <property type="project" value="InterPro"/>
</dbReference>
<dbReference type="GO" id="GO:0005524">
    <property type="term" value="F:ATP binding"/>
    <property type="evidence" value="ECO:0007669"/>
    <property type="project" value="UniProtKB-KW"/>
</dbReference>
<dbReference type="PROSITE" id="PS50893">
    <property type="entry name" value="ABC_TRANSPORTER_2"/>
    <property type="match status" value="1"/>
</dbReference>
<keyword evidence="2" id="KW-0813">Transport</keyword>
<evidence type="ECO:0000313" key="6">
    <source>
        <dbReference type="EMBL" id="RVT92002.1"/>
    </source>
</evidence>
<protein>
    <submittedName>
        <fullName evidence="6">ABC transporter ATP-binding protein</fullName>
    </submittedName>
</protein>
<dbReference type="Gene3D" id="2.40.50.140">
    <property type="entry name" value="Nucleic acid-binding proteins"/>
    <property type="match status" value="1"/>
</dbReference>
<evidence type="ECO:0000256" key="3">
    <source>
        <dbReference type="ARBA" id="ARBA00022741"/>
    </source>
</evidence>
<proteinExistence type="inferred from homology"/>